<gene>
    <name evidence="1" type="ORF">B9N61_05695</name>
</gene>
<organism evidence="1 2">
    <name type="scientific">Campylobacter concisus</name>
    <dbReference type="NCBI Taxonomy" id="199"/>
    <lineage>
        <taxon>Bacteria</taxon>
        <taxon>Pseudomonadati</taxon>
        <taxon>Campylobacterota</taxon>
        <taxon>Epsilonproteobacteria</taxon>
        <taxon>Campylobacterales</taxon>
        <taxon>Campylobacteraceae</taxon>
        <taxon>Campylobacter</taxon>
    </lineage>
</organism>
<comment type="caution">
    <text evidence="1">The sequence shown here is derived from an EMBL/GenBank/DDBJ whole genome shotgun (WGS) entry which is preliminary data.</text>
</comment>
<evidence type="ECO:0000313" key="2">
    <source>
        <dbReference type="Proteomes" id="UP000196534"/>
    </source>
</evidence>
<dbReference type="EMBL" id="NDYR01000008">
    <property type="protein sequence ID" value="OUT18429.1"/>
    <property type="molecule type" value="Genomic_DNA"/>
</dbReference>
<proteinExistence type="predicted"/>
<protein>
    <submittedName>
        <fullName evidence="1">Uncharacterized protein</fullName>
    </submittedName>
</protein>
<reference evidence="1 2" key="1">
    <citation type="submission" date="2017-04" db="EMBL/GenBank/DDBJ databases">
        <title>Complete genome of Campylobacter concisus ATCC 33237T and draft genomes for an additional eight well characterized C. concisus strains.</title>
        <authorList>
            <person name="Cornelius A.J."/>
            <person name="Miller W.G."/>
            <person name="Lastovica A.J."/>
            <person name="On S.L."/>
            <person name="French N.P."/>
            <person name="Vandenberg O."/>
            <person name="Biggs P.J."/>
        </authorList>
    </citation>
    <scope>NUCLEOTIDE SEQUENCE [LARGE SCALE GENOMIC DNA]</scope>
    <source>
        <strain evidence="1 2">Lasto205.94</strain>
    </source>
</reference>
<sequence>MFCIWSPSWNAKITIEGRYEYKIADIKSEIIRCEKAINRGELACNVKNQKYMAALYKELKRLGEAA</sequence>
<dbReference type="Proteomes" id="UP000196534">
    <property type="component" value="Unassembled WGS sequence"/>
</dbReference>
<dbReference type="AlphaFoldDB" id="A0A1Y5ND16"/>
<name>A0A1Y5ND16_9BACT</name>
<accession>A0A1Y5ND16</accession>
<evidence type="ECO:0000313" key="1">
    <source>
        <dbReference type="EMBL" id="OUT18429.1"/>
    </source>
</evidence>
<dbReference type="RefSeq" id="WP_087586286.1">
    <property type="nucleotide sequence ID" value="NZ_CABMKP010000008.1"/>
</dbReference>